<feature type="compositionally biased region" description="Basic and acidic residues" evidence="1">
    <location>
        <begin position="41"/>
        <end position="52"/>
    </location>
</feature>
<feature type="compositionally biased region" description="Polar residues" evidence="1">
    <location>
        <begin position="22"/>
        <end position="36"/>
    </location>
</feature>
<sequence>MVGLSIFVPIERKRLKLRCPTWSESGEASCETQRMKGSSHGHRDSEANRNIK</sequence>
<name>A0A0J1EIV4_RHOIS</name>
<evidence type="ECO:0000313" key="2">
    <source>
        <dbReference type="EMBL" id="KLU05424.1"/>
    </source>
</evidence>
<accession>A0A0J1EIV4</accession>
<gene>
    <name evidence="2" type="ORF">RISK_002631</name>
</gene>
<dbReference type="Proteomes" id="UP000036367">
    <property type="component" value="Unassembled WGS sequence"/>
</dbReference>
<keyword evidence="3" id="KW-1185">Reference proteome</keyword>
<protein>
    <submittedName>
        <fullName evidence="2">Uncharacterized protein</fullName>
    </submittedName>
</protein>
<evidence type="ECO:0000256" key="1">
    <source>
        <dbReference type="SAM" id="MobiDB-lite"/>
    </source>
</evidence>
<organism evidence="2 3">
    <name type="scientific">Rhodopirellula islandica</name>
    <dbReference type="NCBI Taxonomy" id="595434"/>
    <lineage>
        <taxon>Bacteria</taxon>
        <taxon>Pseudomonadati</taxon>
        <taxon>Planctomycetota</taxon>
        <taxon>Planctomycetia</taxon>
        <taxon>Pirellulales</taxon>
        <taxon>Pirellulaceae</taxon>
        <taxon>Rhodopirellula</taxon>
    </lineage>
</organism>
<dbReference type="AlphaFoldDB" id="A0A0J1EIV4"/>
<evidence type="ECO:0000313" key="3">
    <source>
        <dbReference type="Proteomes" id="UP000036367"/>
    </source>
</evidence>
<reference evidence="2" key="1">
    <citation type="submission" date="2015-05" db="EMBL/GenBank/DDBJ databases">
        <title>Permanent draft genome of Rhodopirellula islandicus K833.</title>
        <authorList>
            <person name="Kizina J."/>
            <person name="Richter M."/>
            <person name="Glockner F.O."/>
            <person name="Harder J."/>
        </authorList>
    </citation>
    <scope>NUCLEOTIDE SEQUENCE [LARGE SCALE GENOMIC DNA]</scope>
    <source>
        <strain evidence="2">K833</strain>
    </source>
</reference>
<feature type="region of interest" description="Disordered" evidence="1">
    <location>
        <begin position="22"/>
        <end position="52"/>
    </location>
</feature>
<proteinExistence type="predicted"/>
<dbReference type="EMBL" id="LECT01000019">
    <property type="protein sequence ID" value="KLU05424.1"/>
    <property type="molecule type" value="Genomic_DNA"/>
</dbReference>
<comment type="caution">
    <text evidence="2">The sequence shown here is derived from an EMBL/GenBank/DDBJ whole genome shotgun (WGS) entry which is preliminary data.</text>
</comment>